<evidence type="ECO:0008006" key="14">
    <source>
        <dbReference type="Google" id="ProtNLM"/>
    </source>
</evidence>
<comment type="subcellular location">
    <subcellularLocation>
        <location evidence="1">Cell membrane</location>
        <topology evidence="1">Single-pass membrane protein</topology>
    </subcellularLocation>
</comment>
<evidence type="ECO:0000256" key="10">
    <source>
        <dbReference type="ARBA" id="ARBA00023180"/>
    </source>
</evidence>
<evidence type="ECO:0000256" key="6">
    <source>
        <dbReference type="ARBA" id="ARBA00022729"/>
    </source>
</evidence>
<evidence type="ECO:0000313" key="12">
    <source>
        <dbReference type="EMBL" id="PHT30979.1"/>
    </source>
</evidence>
<keyword evidence="8 11" id="KW-1133">Transmembrane helix</keyword>
<dbReference type="Gene3D" id="3.80.10.10">
    <property type="entry name" value="Ribonuclease Inhibitor"/>
    <property type="match status" value="2"/>
</dbReference>
<keyword evidence="10" id="KW-0325">Glycoprotein</keyword>
<evidence type="ECO:0000256" key="2">
    <source>
        <dbReference type="ARBA" id="ARBA00009592"/>
    </source>
</evidence>
<dbReference type="FunFam" id="3.80.10.10:FF:000095">
    <property type="entry name" value="LRR receptor-like serine/threonine-protein kinase GSO1"/>
    <property type="match status" value="1"/>
</dbReference>
<reference evidence="13" key="2">
    <citation type="journal article" date="2017" name="J. Anim. Genet.">
        <title>Multiple reference genome sequences of hot pepper reveal the massive evolution of plant disease resistance genes by retroduplication.</title>
        <authorList>
            <person name="Kim S."/>
            <person name="Park J."/>
            <person name="Yeom S.-I."/>
            <person name="Kim Y.-M."/>
            <person name="Seo E."/>
            <person name="Kim K.-T."/>
            <person name="Kim M.-S."/>
            <person name="Lee J.M."/>
            <person name="Cheong K."/>
            <person name="Shin H.-S."/>
            <person name="Kim S.-B."/>
            <person name="Han K."/>
            <person name="Lee J."/>
            <person name="Park M."/>
            <person name="Lee H.-A."/>
            <person name="Lee H.-Y."/>
            <person name="Lee Y."/>
            <person name="Oh S."/>
            <person name="Lee J.H."/>
            <person name="Choi E."/>
            <person name="Choi E."/>
            <person name="Lee S.E."/>
            <person name="Jeon J."/>
            <person name="Kim H."/>
            <person name="Choi G."/>
            <person name="Song H."/>
            <person name="Lee J."/>
            <person name="Lee S.-C."/>
            <person name="Kwon J.-K."/>
            <person name="Lee H.-Y."/>
            <person name="Koo N."/>
            <person name="Hong Y."/>
            <person name="Kim R.W."/>
            <person name="Kang W.-H."/>
            <person name="Huh J.H."/>
            <person name="Kang B.-C."/>
            <person name="Yang T.-J."/>
            <person name="Lee Y.-H."/>
            <person name="Bennetzen J.L."/>
            <person name="Choi D."/>
        </authorList>
    </citation>
    <scope>NUCLEOTIDE SEQUENCE [LARGE SCALE GENOMIC DNA]</scope>
    <source>
        <strain evidence="13">cv. PBC81</strain>
    </source>
</reference>
<reference evidence="12 13" key="1">
    <citation type="journal article" date="2017" name="Genome Biol.">
        <title>New reference genome sequences of hot pepper reveal the massive evolution of plant disease-resistance genes by retroduplication.</title>
        <authorList>
            <person name="Kim S."/>
            <person name="Park J."/>
            <person name="Yeom S.I."/>
            <person name="Kim Y.M."/>
            <person name="Seo E."/>
            <person name="Kim K.T."/>
            <person name="Kim M.S."/>
            <person name="Lee J.M."/>
            <person name="Cheong K."/>
            <person name="Shin H.S."/>
            <person name="Kim S.B."/>
            <person name="Han K."/>
            <person name="Lee J."/>
            <person name="Park M."/>
            <person name="Lee H.A."/>
            <person name="Lee H.Y."/>
            <person name="Lee Y."/>
            <person name="Oh S."/>
            <person name="Lee J.H."/>
            <person name="Choi E."/>
            <person name="Choi E."/>
            <person name="Lee S.E."/>
            <person name="Jeon J."/>
            <person name="Kim H."/>
            <person name="Choi G."/>
            <person name="Song H."/>
            <person name="Lee J."/>
            <person name="Lee S.C."/>
            <person name="Kwon J.K."/>
            <person name="Lee H.Y."/>
            <person name="Koo N."/>
            <person name="Hong Y."/>
            <person name="Kim R.W."/>
            <person name="Kang W.H."/>
            <person name="Huh J.H."/>
            <person name="Kang B.C."/>
            <person name="Yang T.J."/>
            <person name="Lee Y.H."/>
            <person name="Bennetzen J.L."/>
            <person name="Choi D."/>
        </authorList>
    </citation>
    <scope>NUCLEOTIDE SEQUENCE [LARGE SCALE GENOMIC DNA]</scope>
    <source>
        <strain evidence="13">cv. PBC81</strain>
    </source>
</reference>
<dbReference type="PRINTS" id="PR00019">
    <property type="entry name" value="LEURICHRPT"/>
</dbReference>
<evidence type="ECO:0000256" key="1">
    <source>
        <dbReference type="ARBA" id="ARBA00004162"/>
    </source>
</evidence>
<dbReference type="Proteomes" id="UP000224567">
    <property type="component" value="Unassembled WGS sequence"/>
</dbReference>
<dbReference type="EMBL" id="MLFT02000012">
    <property type="protein sequence ID" value="PHT30979.1"/>
    <property type="molecule type" value="Genomic_DNA"/>
</dbReference>
<dbReference type="GO" id="GO:0005886">
    <property type="term" value="C:plasma membrane"/>
    <property type="evidence" value="ECO:0007669"/>
    <property type="project" value="UniProtKB-SubCell"/>
</dbReference>
<dbReference type="AlphaFoldDB" id="A0A2G2VDH0"/>
<comment type="caution">
    <text evidence="12">The sequence shown here is derived from an EMBL/GenBank/DDBJ whole genome shotgun (WGS) entry which is preliminary data.</text>
</comment>
<name>A0A2G2VDH0_CAPBA</name>
<evidence type="ECO:0000256" key="9">
    <source>
        <dbReference type="ARBA" id="ARBA00023136"/>
    </source>
</evidence>
<dbReference type="Pfam" id="PF00560">
    <property type="entry name" value="LRR_1"/>
    <property type="match status" value="5"/>
</dbReference>
<keyword evidence="7" id="KW-0677">Repeat</keyword>
<organism evidence="12 13">
    <name type="scientific">Capsicum baccatum</name>
    <name type="common">Peruvian pepper</name>
    <dbReference type="NCBI Taxonomy" id="33114"/>
    <lineage>
        <taxon>Eukaryota</taxon>
        <taxon>Viridiplantae</taxon>
        <taxon>Streptophyta</taxon>
        <taxon>Embryophyta</taxon>
        <taxon>Tracheophyta</taxon>
        <taxon>Spermatophyta</taxon>
        <taxon>Magnoliopsida</taxon>
        <taxon>eudicotyledons</taxon>
        <taxon>Gunneridae</taxon>
        <taxon>Pentapetalae</taxon>
        <taxon>asterids</taxon>
        <taxon>lamiids</taxon>
        <taxon>Solanales</taxon>
        <taxon>Solanaceae</taxon>
        <taxon>Solanoideae</taxon>
        <taxon>Capsiceae</taxon>
        <taxon>Capsicum</taxon>
    </lineage>
</organism>
<dbReference type="InterPro" id="IPR003591">
    <property type="entry name" value="Leu-rich_rpt_typical-subtyp"/>
</dbReference>
<dbReference type="SUPFAM" id="SSF52047">
    <property type="entry name" value="RNI-like"/>
    <property type="match status" value="1"/>
</dbReference>
<gene>
    <name evidence="12" type="ORF">CQW23_27316</name>
</gene>
<dbReference type="GO" id="GO:0006952">
    <property type="term" value="P:defense response"/>
    <property type="evidence" value="ECO:0007669"/>
    <property type="project" value="UniProtKB-ARBA"/>
</dbReference>
<keyword evidence="3" id="KW-1003">Cell membrane</keyword>
<dbReference type="GO" id="GO:0051707">
    <property type="term" value="P:response to other organism"/>
    <property type="evidence" value="ECO:0007669"/>
    <property type="project" value="UniProtKB-ARBA"/>
</dbReference>
<dbReference type="OrthoDB" id="4691307at2759"/>
<comment type="similarity">
    <text evidence="2">Belongs to the RLP family.</text>
</comment>
<evidence type="ECO:0000313" key="13">
    <source>
        <dbReference type="Proteomes" id="UP000224567"/>
    </source>
</evidence>
<evidence type="ECO:0000256" key="3">
    <source>
        <dbReference type="ARBA" id="ARBA00022475"/>
    </source>
</evidence>
<keyword evidence="6" id="KW-0732">Signal</keyword>
<dbReference type="InterPro" id="IPR032675">
    <property type="entry name" value="LRR_dom_sf"/>
</dbReference>
<keyword evidence="9 11" id="KW-0472">Membrane</keyword>
<dbReference type="Pfam" id="PF13855">
    <property type="entry name" value="LRR_8"/>
    <property type="match status" value="3"/>
</dbReference>
<dbReference type="InterPro" id="IPR051502">
    <property type="entry name" value="RLP_Defense_Trigger"/>
</dbReference>
<evidence type="ECO:0000256" key="7">
    <source>
        <dbReference type="ARBA" id="ARBA00022737"/>
    </source>
</evidence>
<sequence length="792" mass="88714">MVLKKLDIRYNQFQSFLPNEELGALRNIEYLLLDGNILDENFLRSSGVMSSLKVLSVAQCGLNGTLPLQGLCDLKYLEEVSLSRNEIIGRLPACLGNLTFLRVIDLTNNHFTGNIASSPLSSLLSLEYLLIAYNNFEIPISFESFANHSKLKFVTAENNSVILQTNSKSWIPKFQLEALTLSNCSQIPSFLHYQLHLKLLRLSKCNIGGDFPNWLLENNSRLGEVHLDGNAFTGSLQLPFLPNLVVLDISNNKIQGELPPNIGSILPNLFVLIMSNNILEGLFPSSFGDMEYLTCLDLSYNKLKGELPIGLARKGSKLIFLRLSNNMLKGEIFPVSGNINNFRYLYLDGNNFSGPIPQALVTAPLQALDLSYNNLSVNIPAWLGNSSSLKSLALSRNHLKGHIPPDYCRLEGLEVLDLSENNLVGVIPSCFSAFRDLKHVHLSKNKLQGEFNMFSNSSYLQLLDLRDNIFSGSIPKWLGSTSDITILLLKGNRLQGTIPPLLCHARYLRILDLSQNDLLGPIPHCLRNIMQKAPTPFSSSFGYSVFVKFGADALINIESSMESFNRQIMLLDIYAWVRAEFTTKYNTYSYEGDILSYMSGVDLSCNQLSGEIPKELGNLTEIHALNLSHNHLTGAIPSEFSNLQNIESLDLSYNNLTGRIPTQLLKLTTLEVFTVAHNNLTGRTPQRSVQFATFNESSYEGNPFLCGLPLNISCTESKEIPIYPPAPNCCKDDASFLDMESFYISFIVAYANVVVAVVVVLWVNPYWRNVWFYFVESFMYSCYDFFASKRSH</sequence>
<evidence type="ECO:0000256" key="5">
    <source>
        <dbReference type="ARBA" id="ARBA00022692"/>
    </source>
</evidence>
<keyword evidence="4" id="KW-0433">Leucine-rich repeat</keyword>
<evidence type="ECO:0000256" key="11">
    <source>
        <dbReference type="SAM" id="Phobius"/>
    </source>
</evidence>
<dbReference type="PANTHER" id="PTHR48062:SF55">
    <property type="entry name" value="LEUCINE-RICH REPEAT-CONTAINING N-TERMINAL PLANT-TYPE DOMAIN-CONTAINING PROTEIN"/>
    <property type="match status" value="1"/>
</dbReference>
<evidence type="ECO:0000256" key="4">
    <source>
        <dbReference type="ARBA" id="ARBA00022614"/>
    </source>
</evidence>
<dbReference type="SUPFAM" id="SSF52058">
    <property type="entry name" value="L domain-like"/>
    <property type="match status" value="1"/>
</dbReference>
<keyword evidence="13" id="KW-1185">Reference proteome</keyword>
<feature type="transmembrane region" description="Helical" evidence="11">
    <location>
        <begin position="741"/>
        <end position="764"/>
    </location>
</feature>
<keyword evidence="5 11" id="KW-0812">Transmembrane</keyword>
<evidence type="ECO:0000256" key="8">
    <source>
        <dbReference type="ARBA" id="ARBA00022989"/>
    </source>
</evidence>
<accession>A0A2G2VDH0</accession>
<dbReference type="SMART" id="SM00369">
    <property type="entry name" value="LRR_TYP"/>
    <property type="match status" value="5"/>
</dbReference>
<dbReference type="PANTHER" id="PTHR48062">
    <property type="entry name" value="RECEPTOR-LIKE PROTEIN 14"/>
    <property type="match status" value="1"/>
</dbReference>
<feature type="transmembrane region" description="Helical" evidence="11">
    <location>
        <begin position="770"/>
        <end position="787"/>
    </location>
</feature>
<protein>
    <recommendedName>
        <fullName evidence="14">LRR receptor-like serine/threonine-protein kinase GSO1</fullName>
    </recommendedName>
</protein>
<dbReference type="InterPro" id="IPR001611">
    <property type="entry name" value="Leu-rich_rpt"/>
</dbReference>
<proteinExistence type="inferred from homology"/>
<dbReference type="FunFam" id="3.80.10.10:FF:000111">
    <property type="entry name" value="LRR receptor-like serine/threonine-protein kinase ERECTA"/>
    <property type="match status" value="1"/>
</dbReference>